<gene>
    <name evidence="6" type="ORF">OSTQU699_LOCUS6821</name>
</gene>
<dbReference type="NCBIfam" id="NF040696">
    <property type="entry name" value="isopcys_mtase"/>
    <property type="match status" value="1"/>
</dbReference>
<dbReference type="Pfam" id="PF04140">
    <property type="entry name" value="ICMT"/>
    <property type="match status" value="1"/>
</dbReference>
<dbReference type="PANTHER" id="PTHR43847:SF1">
    <property type="entry name" value="BLL3993 PROTEIN"/>
    <property type="match status" value="1"/>
</dbReference>
<evidence type="ECO:0000313" key="7">
    <source>
        <dbReference type="Proteomes" id="UP000708148"/>
    </source>
</evidence>
<evidence type="ECO:0000256" key="1">
    <source>
        <dbReference type="ARBA" id="ARBA00004141"/>
    </source>
</evidence>
<reference evidence="6" key="1">
    <citation type="submission" date="2020-12" db="EMBL/GenBank/DDBJ databases">
        <authorList>
            <person name="Iha C."/>
        </authorList>
    </citation>
    <scope>NUCLEOTIDE SEQUENCE</scope>
</reference>
<evidence type="ECO:0000256" key="4">
    <source>
        <dbReference type="ARBA" id="ARBA00023136"/>
    </source>
</evidence>
<dbReference type="GO" id="GO:0004671">
    <property type="term" value="F:protein C-terminal S-isoprenylcysteine carboxyl O-methyltransferase activity"/>
    <property type="evidence" value="ECO:0007669"/>
    <property type="project" value="UniProtKB-EC"/>
</dbReference>
<keyword evidence="5" id="KW-0489">Methyltransferase</keyword>
<dbReference type="GO" id="GO:0032259">
    <property type="term" value="P:methylation"/>
    <property type="evidence" value="ECO:0007669"/>
    <property type="project" value="UniProtKB-KW"/>
</dbReference>
<feature type="transmembrane region" description="Helical" evidence="5">
    <location>
        <begin position="89"/>
        <end position="107"/>
    </location>
</feature>
<dbReference type="Proteomes" id="UP000708148">
    <property type="component" value="Unassembled WGS sequence"/>
</dbReference>
<dbReference type="EMBL" id="CAJHUC010001545">
    <property type="protein sequence ID" value="CAD7701462.1"/>
    <property type="molecule type" value="Genomic_DNA"/>
</dbReference>
<evidence type="ECO:0000256" key="5">
    <source>
        <dbReference type="RuleBase" id="RU362022"/>
    </source>
</evidence>
<comment type="caution">
    <text evidence="5">Lacks conserved residue(s) required for the propagation of feature annotation.</text>
</comment>
<protein>
    <recommendedName>
        <fullName evidence="5">Protein-S-isoprenylcysteine O-methyltransferase</fullName>
        <ecNumber evidence="5">2.1.1.100</ecNumber>
    </recommendedName>
</protein>
<dbReference type="Gene3D" id="1.20.120.1630">
    <property type="match status" value="1"/>
</dbReference>
<dbReference type="EC" id="2.1.1.100" evidence="5"/>
<comment type="cofactor">
    <cofactor evidence="5">
        <name>Zn(2+)</name>
        <dbReference type="ChEBI" id="CHEBI:29105"/>
    </cofactor>
    <text evidence="5">Divalent metal cations. Probably Zn(2+).</text>
</comment>
<evidence type="ECO:0000256" key="2">
    <source>
        <dbReference type="ARBA" id="ARBA00022692"/>
    </source>
</evidence>
<keyword evidence="5" id="KW-0256">Endoplasmic reticulum</keyword>
<dbReference type="InterPro" id="IPR052527">
    <property type="entry name" value="Metal_cation-efflux_comp"/>
</dbReference>
<organism evidence="6 7">
    <name type="scientific">Ostreobium quekettii</name>
    <dbReference type="NCBI Taxonomy" id="121088"/>
    <lineage>
        <taxon>Eukaryota</taxon>
        <taxon>Viridiplantae</taxon>
        <taxon>Chlorophyta</taxon>
        <taxon>core chlorophytes</taxon>
        <taxon>Ulvophyceae</taxon>
        <taxon>TCBD clade</taxon>
        <taxon>Bryopsidales</taxon>
        <taxon>Ostreobineae</taxon>
        <taxon>Ostreobiaceae</taxon>
        <taxon>Ostreobium</taxon>
    </lineage>
</organism>
<dbReference type="AlphaFoldDB" id="A0A8S1J6X4"/>
<accession>A0A8S1J6X4</accession>
<evidence type="ECO:0000313" key="6">
    <source>
        <dbReference type="EMBL" id="CAD7701462.1"/>
    </source>
</evidence>
<sequence>MESAGRVLSVKTDPSSLALGTALGTSLLIRRHFRRRLAPVAPKIVKSRVTGLECAVVPLWYGGVLGIPSIYILTRVLDFANYASPGARVWATAAGGLTAALALWLFARSHSDLGSLWSVSLQLREQHKLMKSGVYAHVRHPMYASGLLLCAGIGILAPNWVVNAGVLGAMAALLFVRIPKEEQMMIEEFGEDYQRYKSDVGGIVPKLKIWPQRRRREEAS</sequence>
<comment type="caution">
    <text evidence="6">The sequence shown here is derived from an EMBL/GenBank/DDBJ whole genome shotgun (WGS) entry which is preliminary data.</text>
</comment>
<name>A0A8S1J6X4_9CHLO</name>
<keyword evidence="4 5" id="KW-0472">Membrane</keyword>
<keyword evidence="5" id="KW-0808">Transferase</keyword>
<dbReference type="InterPro" id="IPR007269">
    <property type="entry name" value="ICMT_MeTrfase"/>
</dbReference>
<keyword evidence="3 5" id="KW-1133">Transmembrane helix</keyword>
<evidence type="ECO:0000256" key="3">
    <source>
        <dbReference type="ARBA" id="ARBA00022989"/>
    </source>
</evidence>
<keyword evidence="7" id="KW-1185">Reference proteome</keyword>
<dbReference type="PANTHER" id="PTHR43847">
    <property type="entry name" value="BLL3993 PROTEIN"/>
    <property type="match status" value="1"/>
</dbReference>
<keyword evidence="5" id="KW-0949">S-adenosyl-L-methionine</keyword>
<comment type="similarity">
    <text evidence="5">Belongs to the class VI-like SAM-binding methyltransferase superfamily. Isoprenylcysteine carboxyl methyltransferase family.</text>
</comment>
<feature type="transmembrane region" description="Helical" evidence="5">
    <location>
        <begin position="143"/>
        <end position="176"/>
    </location>
</feature>
<dbReference type="GO" id="GO:0005789">
    <property type="term" value="C:endoplasmic reticulum membrane"/>
    <property type="evidence" value="ECO:0007669"/>
    <property type="project" value="UniProtKB-SubCell"/>
</dbReference>
<proteinExistence type="inferred from homology"/>
<dbReference type="InterPro" id="IPR054851">
    <property type="entry name" value="Isoprenylcys_mtase"/>
</dbReference>
<dbReference type="OrthoDB" id="422086at2759"/>
<comment type="subcellular location">
    <subcellularLocation>
        <location evidence="5">Endoplasmic reticulum membrane</location>
        <topology evidence="5">Multi-pass membrane protein</topology>
    </subcellularLocation>
    <subcellularLocation>
        <location evidence="1">Membrane</location>
        <topology evidence="1">Multi-pass membrane protein</topology>
    </subcellularLocation>
</comment>
<comment type="catalytic activity">
    <reaction evidence="5">
        <text>[protein]-C-terminal S-[(2E,6E)-farnesyl]-L-cysteine + S-adenosyl-L-methionine = [protein]-C-terminal S-[(2E,6E)-farnesyl]-L-cysteine methyl ester + S-adenosyl-L-homocysteine</text>
        <dbReference type="Rhea" id="RHEA:21672"/>
        <dbReference type="Rhea" id="RHEA-COMP:12125"/>
        <dbReference type="Rhea" id="RHEA-COMP:12126"/>
        <dbReference type="ChEBI" id="CHEBI:57856"/>
        <dbReference type="ChEBI" id="CHEBI:59789"/>
        <dbReference type="ChEBI" id="CHEBI:90510"/>
        <dbReference type="ChEBI" id="CHEBI:90511"/>
        <dbReference type="EC" id="2.1.1.100"/>
    </reaction>
</comment>
<feature type="transmembrane region" description="Helical" evidence="5">
    <location>
        <begin position="59"/>
        <end position="77"/>
    </location>
</feature>
<keyword evidence="2 5" id="KW-0812">Transmembrane</keyword>